<dbReference type="PROSITE" id="PS51898">
    <property type="entry name" value="TYR_RECOMBINASE"/>
    <property type="match status" value="1"/>
</dbReference>
<dbReference type="InterPro" id="IPR002104">
    <property type="entry name" value="Integrase_catalytic"/>
</dbReference>
<evidence type="ECO:0000256" key="1">
    <source>
        <dbReference type="ARBA" id="ARBA00023172"/>
    </source>
</evidence>
<dbReference type="InterPro" id="IPR011010">
    <property type="entry name" value="DNA_brk_join_enz"/>
</dbReference>
<gene>
    <name evidence="3" type="ORF">CARN5_1283</name>
</gene>
<accession>E6QDH7</accession>
<name>E6QDH7_9ZZZZ</name>
<sequence length="75" mass="8488">MTLDEAQRLLAELPEHLRDMATFSLATGLRQANVKLLEWGQIDLRCRVAWIHPDQAKARRAIGANRFPEKHGGTP</sequence>
<reference evidence="3" key="1">
    <citation type="submission" date="2009-10" db="EMBL/GenBank/DDBJ databases">
        <title>Diversity of trophic interactions inside an arsenic-rich microbial ecosystem.</title>
        <authorList>
            <person name="Bertin P.N."/>
            <person name="Heinrich-Salmeron A."/>
            <person name="Pelletier E."/>
            <person name="Goulhen-Chollet F."/>
            <person name="Arsene-Ploetze F."/>
            <person name="Gallien S."/>
            <person name="Calteau A."/>
            <person name="Vallenet D."/>
            <person name="Casiot C."/>
            <person name="Chane-Woon-Ming B."/>
            <person name="Giloteaux L."/>
            <person name="Barakat M."/>
            <person name="Bonnefoy V."/>
            <person name="Bruneel O."/>
            <person name="Chandler M."/>
            <person name="Cleiss J."/>
            <person name="Duran R."/>
            <person name="Elbaz-Poulichet F."/>
            <person name="Fonknechten N."/>
            <person name="Lauga B."/>
            <person name="Mornico D."/>
            <person name="Ortet P."/>
            <person name="Schaeffer C."/>
            <person name="Siguier P."/>
            <person name="Alexander Thil Smith A."/>
            <person name="Van Dorsselaer A."/>
            <person name="Weissenbach J."/>
            <person name="Medigue C."/>
            <person name="Le Paslier D."/>
        </authorList>
    </citation>
    <scope>NUCLEOTIDE SEQUENCE</scope>
</reference>
<protein>
    <submittedName>
        <fullName evidence="3">Putative integrase DLP12 prophage</fullName>
    </submittedName>
</protein>
<dbReference type="SUPFAM" id="SSF56349">
    <property type="entry name" value="DNA breaking-rejoining enzymes"/>
    <property type="match status" value="1"/>
</dbReference>
<feature type="domain" description="Tyr recombinase" evidence="2">
    <location>
        <begin position="1"/>
        <end position="75"/>
    </location>
</feature>
<dbReference type="GO" id="GO:0015074">
    <property type="term" value="P:DNA integration"/>
    <property type="evidence" value="ECO:0007669"/>
    <property type="project" value="InterPro"/>
</dbReference>
<dbReference type="GO" id="GO:0003677">
    <property type="term" value="F:DNA binding"/>
    <property type="evidence" value="ECO:0007669"/>
    <property type="project" value="InterPro"/>
</dbReference>
<dbReference type="GO" id="GO:0006310">
    <property type="term" value="P:DNA recombination"/>
    <property type="evidence" value="ECO:0007669"/>
    <property type="project" value="UniProtKB-KW"/>
</dbReference>
<keyword evidence="1" id="KW-0233">DNA recombination</keyword>
<proteinExistence type="predicted"/>
<evidence type="ECO:0000259" key="2">
    <source>
        <dbReference type="PROSITE" id="PS51898"/>
    </source>
</evidence>
<dbReference type="AlphaFoldDB" id="E6QDH7"/>
<comment type="caution">
    <text evidence="3">The sequence shown here is derived from an EMBL/GenBank/DDBJ whole genome shotgun (WGS) entry which is preliminary data.</text>
</comment>
<dbReference type="EMBL" id="CABP01000105">
    <property type="protein sequence ID" value="CBI05253.1"/>
    <property type="molecule type" value="Genomic_DNA"/>
</dbReference>
<dbReference type="Gene3D" id="1.10.443.10">
    <property type="entry name" value="Intergrase catalytic core"/>
    <property type="match status" value="1"/>
</dbReference>
<dbReference type="InterPro" id="IPR013762">
    <property type="entry name" value="Integrase-like_cat_sf"/>
</dbReference>
<evidence type="ECO:0000313" key="3">
    <source>
        <dbReference type="EMBL" id="CBI05253.1"/>
    </source>
</evidence>
<organism evidence="3">
    <name type="scientific">mine drainage metagenome</name>
    <dbReference type="NCBI Taxonomy" id="410659"/>
    <lineage>
        <taxon>unclassified sequences</taxon>
        <taxon>metagenomes</taxon>
        <taxon>ecological metagenomes</taxon>
    </lineage>
</organism>